<dbReference type="AlphaFoldDB" id="A0A6P4XUT6"/>
<dbReference type="OrthoDB" id="5985199at2759"/>
<sequence length="196" mass="21301">MITQKGTTSFFMEEKSAVGAGPSVVETFVPTDAIGVCRSPLGMESGVIPDESITASSHWDADLVANNGRLNAVDGFGAWAAANSAVGEFLQVDFGHMKRVTGTIVQGRNVGVDQWVTSYKLQYSREATTWATYTVNDGSEKVFPGNTDRSTPVMNLLATDIDARYVRFVIQTWHNHVSMRAEILGCNIDGRFLSKS</sequence>
<proteinExistence type="inferred from homology"/>
<accession>A0A6P4XUT6</accession>
<evidence type="ECO:0000256" key="1">
    <source>
        <dbReference type="ARBA" id="ARBA00010241"/>
    </source>
</evidence>
<dbReference type="RefSeq" id="XP_019614394.1">
    <property type="nucleotide sequence ID" value="XM_019758835.1"/>
</dbReference>
<organism evidence="3 4">
    <name type="scientific">Branchiostoma belcheri</name>
    <name type="common">Amphioxus</name>
    <dbReference type="NCBI Taxonomy" id="7741"/>
    <lineage>
        <taxon>Eukaryota</taxon>
        <taxon>Metazoa</taxon>
        <taxon>Chordata</taxon>
        <taxon>Cephalochordata</taxon>
        <taxon>Leptocardii</taxon>
        <taxon>Amphioxiformes</taxon>
        <taxon>Branchiostomatidae</taxon>
        <taxon>Branchiostoma</taxon>
    </lineage>
</organism>
<gene>
    <name evidence="4" type="primary">LOC109462306</name>
</gene>
<dbReference type="PANTHER" id="PTHR24543:SF291">
    <property type="entry name" value="SMOKE ALARM, ISOFORM D"/>
    <property type="match status" value="1"/>
</dbReference>
<reference evidence="4" key="1">
    <citation type="submission" date="2025-08" db="UniProtKB">
        <authorList>
            <consortium name="RefSeq"/>
        </authorList>
    </citation>
    <scope>IDENTIFICATION</scope>
    <source>
        <tissue evidence="4">Gonad</tissue>
    </source>
</reference>
<evidence type="ECO:0000313" key="3">
    <source>
        <dbReference type="Proteomes" id="UP000515135"/>
    </source>
</evidence>
<name>A0A6P4XUT6_BRABE</name>
<dbReference type="SMART" id="SM00231">
    <property type="entry name" value="FA58C"/>
    <property type="match status" value="1"/>
</dbReference>
<dbReference type="PROSITE" id="PS50022">
    <property type="entry name" value="FA58C_3"/>
    <property type="match status" value="1"/>
</dbReference>
<dbReference type="KEGG" id="bbel:109462306"/>
<evidence type="ECO:0000259" key="2">
    <source>
        <dbReference type="PROSITE" id="PS50022"/>
    </source>
</evidence>
<dbReference type="Pfam" id="PF00754">
    <property type="entry name" value="F5_F8_type_C"/>
    <property type="match status" value="1"/>
</dbReference>
<dbReference type="InterPro" id="IPR008979">
    <property type="entry name" value="Galactose-bd-like_sf"/>
</dbReference>
<feature type="domain" description="F5/8 type C" evidence="2">
    <location>
        <begin position="37"/>
        <end position="186"/>
    </location>
</feature>
<dbReference type="SUPFAM" id="SSF49785">
    <property type="entry name" value="Galactose-binding domain-like"/>
    <property type="match status" value="1"/>
</dbReference>
<dbReference type="PANTHER" id="PTHR24543">
    <property type="entry name" value="MULTICOPPER OXIDASE-RELATED"/>
    <property type="match status" value="1"/>
</dbReference>
<dbReference type="Gene3D" id="2.60.120.260">
    <property type="entry name" value="Galactose-binding domain-like"/>
    <property type="match status" value="1"/>
</dbReference>
<comment type="similarity">
    <text evidence="1">Belongs to the neurexin family.</text>
</comment>
<keyword evidence="3" id="KW-1185">Reference proteome</keyword>
<dbReference type="FunFam" id="2.60.120.260:FF:000016">
    <property type="entry name" value="Contactin-associated protein-like 4 isoform 1"/>
    <property type="match status" value="1"/>
</dbReference>
<protein>
    <submittedName>
        <fullName evidence="4">Lactadherin-like</fullName>
    </submittedName>
</protein>
<dbReference type="GeneID" id="109462306"/>
<dbReference type="InterPro" id="IPR000421">
    <property type="entry name" value="FA58C"/>
</dbReference>
<evidence type="ECO:0000313" key="4">
    <source>
        <dbReference type="RefSeq" id="XP_019614394.1"/>
    </source>
</evidence>
<dbReference type="CDD" id="cd00057">
    <property type="entry name" value="FA58C"/>
    <property type="match status" value="1"/>
</dbReference>
<dbReference type="Proteomes" id="UP000515135">
    <property type="component" value="Unplaced"/>
</dbReference>